<feature type="modified residue" description="4-aspartylphosphate" evidence="1">
    <location>
        <position position="61"/>
    </location>
</feature>
<dbReference type="Proteomes" id="UP000644749">
    <property type="component" value="Unassembled WGS sequence"/>
</dbReference>
<dbReference type="PROSITE" id="PS50110">
    <property type="entry name" value="RESPONSE_REGULATORY"/>
    <property type="match status" value="1"/>
</dbReference>
<evidence type="ECO:0000313" key="3">
    <source>
        <dbReference type="EMBL" id="MBL3674871.1"/>
    </source>
</evidence>
<name>A0ABS1S802_9RHOB</name>
<comment type="caution">
    <text evidence="3">The sequence shown here is derived from an EMBL/GenBank/DDBJ whole genome shotgun (WGS) entry which is preliminary data.</text>
</comment>
<reference evidence="3 4" key="1">
    <citation type="submission" date="2021-01" db="EMBL/GenBank/DDBJ databases">
        <title>011410 draft genome.</title>
        <authorList>
            <person name="Lang L."/>
        </authorList>
    </citation>
    <scope>NUCLEOTIDE SEQUENCE [LARGE SCALE GENOMIC DNA]</scope>
    <source>
        <strain evidence="3 4">KCTC 42845</strain>
    </source>
</reference>
<evidence type="ECO:0000256" key="1">
    <source>
        <dbReference type="PROSITE-ProRule" id="PRU00169"/>
    </source>
</evidence>
<dbReference type="InterPro" id="IPR011006">
    <property type="entry name" value="CheY-like_superfamily"/>
</dbReference>
<keyword evidence="4" id="KW-1185">Reference proteome</keyword>
<dbReference type="RefSeq" id="WP_191311506.1">
    <property type="nucleotide sequence ID" value="NZ_BNCL01000014.1"/>
</dbReference>
<dbReference type="EMBL" id="JAESHT010000014">
    <property type="protein sequence ID" value="MBL3674871.1"/>
    <property type="molecule type" value="Genomic_DNA"/>
</dbReference>
<accession>A0ABS1S802</accession>
<feature type="domain" description="Response regulatory" evidence="2">
    <location>
        <begin position="10"/>
        <end position="121"/>
    </location>
</feature>
<dbReference type="SMART" id="SM00448">
    <property type="entry name" value="REC"/>
    <property type="match status" value="1"/>
</dbReference>
<sequence>MTEQTLSNHRILVVEDEYLPAMVLQRMLQELGAIVLGPVARLGDALEMIRSEPSIDAAVLDINLGGETAFPAADLLMEQGVPFVFTTGYDETATPERFASTVTLQKPIDISRIVTILAKVI</sequence>
<gene>
    <name evidence="3" type="ORF">JL111_15425</name>
</gene>
<dbReference type="Pfam" id="PF00072">
    <property type="entry name" value="Response_reg"/>
    <property type="match status" value="1"/>
</dbReference>
<proteinExistence type="predicted"/>
<dbReference type="SUPFAM" id="SSF52172">
    <property type="entry name" value="CheY-like"/>
    <property type="match status" value="1"/>
</dbReference>
<organism evidence="3 4">
    <name type="scientific">Paracoccus aerius</name>
    <dbReference type="NCBI Taxonomy" id="1915382"/>
    <lineage>
        <taxon>Bacteria</taxon>
        <taxon>Pseudomonadati</taxon>
        <taxon>Pseudomonadota</taxon>
        <taxon>Alphaproteobacteria</taxon>
        <taxon>Rhodobacterales</taxon>
        <taxon>Paracoccaceae</taxon>
        <taxon>Paracoccus</taxon>
    </lineage>
</organism>
<dbReference type="Gene3D" id="3.40.50.2300">
    <property type="match status" value="1"/>
</dbReference>
<protein>
    <submittedName>
        <fullName evidence="3">Response regulator</fullName>
    </submittedName>
</protein>
<keyword evidence="1" id="KW-0597">Phosphoprotein</keyword>
<evidence type="ECO:0000259" key="2">
    <source>
        <dbReference type="PROSITE" id="PS50110"/>
    </source>
</evidence>
<evidence type="ECO:0000313" key="4">
    <source>
        <dbReference type="Proteomes" id="UP000644749"/>
    </source>
</evidence>
<dbReference type="InterPro" id="IPR001789">
    <property type="entry name" value="Sig_transdc_resp-reg_receiver"/>
</dbReference>